<keyword evidence="2" id="KW-1185">Reference proteome</keyword>
<dbReference type="EMBL" id="JBCLPP010000007">
    <property type="protein sequence ID" value="MEY8244707.1"/>
    <property type="molecule type" value="Genomic_DNA"/>
</dbReference>
<comment type="caution">
    <text evidence="1">The sequence shown here is derived from an EMBL/GenBank/DDBJ whole genome shotgun (WGS) entry which is preliminary data.</text>
</comment>
<dbReference type="CDD" id="cd13120">
    <property type="entry name" value="BF2867_like_N"/>
    <property type="match status" value="1"/>
</dbReference>
<dbReference type="InterPro" id="IPR025049">
    <property type="entry name" value="Mfa-like_1"/>
</dbReference>
<dbReference type="PROSITE" id="PS51257">
    <property type="entry name" value="PROKAR_LIPOPROTEIN"/>
    <property type="match status" value="1"/>
</dbReference>
<dbReference type="Gene3D" id="2.60.40.2620">
    <property type="entry name" value="Fimbrillin-like"/>
    <property type="match status" value="1"/>
</dbReference>
<dbReference type="Proteomes" id="UP001565200">
    <property type="component" value="Unassembled WGS sequence"/>
</dbReference>
<evidence type="ECO:0000313" key="2">
    <source>
        <dbReference type="Proteomes" id="UP001565200"/>
    </source>
</evidence>
<name>A0ABV4CUL1_9BACT</name>
<proteinExistence type="predicted"/>
<organism evidence="1 2">
    <name type="scientific">Heminiphilus faecis</name>
    <dbReference type="NCBI Taxonomy" id="2601703"/>
    <lineage>
        <taxon>Bacteria</taxon>
        <taxon>Pseudomonadati</taxon>
        <taxon>Bacteroidota</taxon>
        <taxon>Bacteroidia</taxon>
        <taxon>Bacteroidales</taxon>
        <taxon>Muribaculaceae</taxon>
        <taxon>Heminiphilus</taxon>
    </lineage>
</organism>
<gene>
    <name evidence="1" type="ORF">AAK873_03610</name>
</gene>
<accession>A0ABV4CUL1</accession>
<reference evidence="1 2" key="1">
    <citation type="submission" date="2024-03" db="EMBL/GenBank/DDBJ databases">
        <title>Mouse gut bacterial collection (mGBC) of GemPharmatech.</title>
        <authorList>
            <person name="He Y."/>
            <person name="Dong L."/>
            <person name="Wu D."/>
            <person name="Gao X."/>
            <person name="Lin Z."/>
        </authorList>
    </citation>
    <scope>NUCLEOTIDE SEQUENCE [LARGE SCALE GENOMIC DNA]</scope>
    <source>
        <strain evidence="1 2">54-13</strain>
    </source>
</reference>
<protein>
    <submittedName>
        <fullName evidence="1">Fimbrillin family protein</fullName>
    </submittedName>
</protein>
<dbReference type="RefSeq" id="WP_369863217.1">
    <property type="nucleotide sequence ID" value="NZ_JBCLPP010000007.1"/>
</dbReference>
<evidence type="ECO:0000313" key="1">
    <source>
        <dbReference type="EMBL" id="MEY8244707.1"/>
    </source>
</evidence>
<sequence>MKLIKFIIILSALIIAGCKDDIDVSYGYDYDVVDGEYFVIAGEPRLQSRVVYDDNKSVFEDGDRVGMFALTAENTLMPATVENACYYVASIANVNTEKPNRQVLKPVDQEKAVPKNAAKYLVYYPYIDGLTLEQAKNLSHIVKSDQSYIADYEESDLIWDVAIPDQSKNCVNIAFDHAMANFIVKIERELLDLDKGVYLLSSATSAKSIDLTSSDIGSMHYTPGNETLADGIAMCPFGFANNGELIFRAAVPAYQTRFTKDNDIIKIYRADGSEKIYKLATDIELKPGYNYTLTIRKGSNILIIPEAGDEDSWVLEVTDPDDGELVGYLCREYIYWAPAEYATNYRSAPIDDPDYEFKMSEGNLGNTGHSTYMISTNPATEDLIKQLNVDGAPEVTAEGMTQAINSQAWIFYNLKPGTKIPDLTKGSILRFVYDIKGGGGLPGYTPFIHPKYANLPEARDIVMAVWPKPHTSALQSANFQGIFKVKHGHERVNTIALEGGNTGYAYDSPEWLEFYMHGGTITWNPQNNIVDHFFMPEEKITNQIAHDNGHIAIKTENGVKTASISYSAMTSLTEDEDGNNVGQLIVKNLYVNGVAYPLRKVGFNQFWSAKSLHNTADNNGHQLQCFNTDGEVGDVNYDPWSGEAKPASSDKIKFRANQKLPAGYIYPTAKGGDTFEGYTYDEDFNPYANEADRAEIAVLYNLTAFTEGKLKPKNTIEESFRFPTWKDMIHLRRYGGVLFAAKWITDHIRTKNADESYLESTTEALREGMLLGNSAFCANISGLDFRAFGMKWPEYNNNGKVSDFGVRNYFFIDAVNDNPFYTGTGDQWDLEADVMNWVEIFRFSPWDCWGSNRISNYRHFGHSINEAQKNRPIAHSRIFAPVRVIMSFNDPIGNGAREAVAAHSRASFMQTQPTHGESRNVYVPLAE</sequence>
<dbReference type="Pfam" id="PF13149">
    <property type="entry name" value="Mfa_like_1"/>
    <property type="match status" value="1"/>
</dbReference>
<dbReference type="InterPro" id="IPR042278">
    <property type="entry name" value="Mfa-like_1_N"/>
</dbReference>